<dbReference type="InParanoid" id="A0A151GY76"/>
<dbReference type="Proteomes" id="UP000076580">
    <property type="component" value="Chromosome 01"/>
</dbReference>
<dbReference type="GeneID" id="63715780"/>
<gene>
    <name evidence="2" type="ORF">DCS_03137</name>
</gene>
<comment type="caution">
    <text evidence="2">The sequence shown here is derived from an EMBL/GenBank/DDBJ whole genome shotgun (WGS) entry which is preliminary data.</text>
</comment>
<protein>
    <recommendedName>
        <fullName evidence="1">DUF7728 domain-containing protein</fullName>
    </recommendedName>
</protein>
<dbReference type="InterPro" id="IPR056145">
    <property type="entry name" value="DUF7728"/>
</dbReference>
<proteinExistence type="predicted"/>
<evidence type="ECO:0000313" key="2">
    <source>
        <dbReference type="EMBL" id="KYK61992.1"/>
    </source>
</evidence>
<organism evidence="2 3">
    <name type="scientific">Drechmeria coniospora</name>
    <name type="common">Nematophagous fungus</name>
    <name type="synonym">Meria coniospora</name>
    <dbReference type="NCBI Taxonomy" id="98403"/>
    <lineage>
        <taxon>Eukaryota</taxon>
        <taxon>Fungi</taxon>
        <taxon>Dikarya</taxon>
        <taxon>Ascomycota</taxon>
        <taxon>Pezizomycotina</taxon>
        <taxon>Sordariomycetes</taxon>
        <taxon>Hypocreomycetidae</taxon>
        <taxon>Hypocreales</taxon>
        <taxon>Ophiocordycipitaceae</taxon>
        <taxon>Drechmeria</taxon>
    </lineage>
</organism>
<dbReference type="Pfam" id="PF24854">
    <property type="entry name" value="DUF7728"/>
    <property type="match status" value="1"/>
</dbReference>
<dbReference type="AlphaFoldDB" id="A0A151GY76"/>
<keyword evidence="3" id="KW-1185">Reference proteome</keyword>
<feature type="domain" description="DUF7728" evidence="1">
    <location>
        <begin position="40"/>
        <end position="153"/>
    </location>
</feature>
<accession>A0A151GY76</accession>
<dbReference type="EMBL" id="LAYC01000001">
    <property type="protein sequence ID" value="KYK61992.1"/>
    <property type="molecule type" value="Genomic_DNA"/>
</dbReference>
<evidence type="ECO:0000259" key="1">
    <source>
        <dbReference type="Pfam" id="PF24854"/>
    </source>
</evidence>
<reference evidence="2 3" key="1">
    <citation type="journal article" date="2016" name="Sci. Rep.">
        <title>Insights into Adaptations to a Near-Obligate Nematode Endoparasitic Lifestyle from the Finished Genome of Drechmeria coniospora.</title>
        <authorList>
            <person name="Zhang L."/>
            <person name="Zhou Z."/>
            <person name="Guo Q."/>
            <person name="Fokkens L."/>
            <person name="Miskei M."/>
            <person name="Pocsi I."/>
            <person name="Zhang W."/>
            <person name="Chen M."/>
            <person name="Wang L."/>
            <person name="Sun Y."/>
            <person name="Donzelli B.G."/>
            <person name="Gibson D.M."/>
            <person name="Nelson D.R."/>
            <person name="Luo J.G."/>
            <person name="Rep M."/>
            <person name="Liu H."/>
            <person name="Yang S."/>
            <person name="Wang J."/>
            <person name="Krasnoff S.B."/>
            <person name="Xu Y."/>
            <person name="Molnar I."/>
            <person name="Lin M."/>
        </authorList>
    </citation>
    <scope>NUCLEOTIDE SEQUENCE [LARGE SCALE GENOMIC DNA]</scope>
    <source>
        <strain evidence="2 3">ARSEF 6962</strain>
    </source>
</reference>
<dbReference type="RefSeq" id="XP_040661344.1">
    <property type="nucleotide sequence ID" value="XM_040800461.1"/>
</dbReference>
<name>A0A151GY76_DRECN</name>
<evidence type="ECO:0000313" key="3">
    <source>
        <dbReference type="Proteomes" id="UP000076580"/>
    </source>
</evidence>
<sequence>MISENIVRRHWARRRTNIQWLPTDQGQCLIVPCQQCPGLDDHIRLELAVEDERKLLINNVELYPDPDAEHGLFMTAFIDDDGVKGGKSREHTIGYGLSVAFKARDEVERVELVDVDCRIRQVDRQRVYGVPTIHVQLIKLATGQVLIGNVATRNDAGGDCSAAQCWAYQFAHGVFRSISEDFLHCCARQRLNLPGNLFHNTTHLLRPWRYALQGGPEGRTLQPALLDLCAVAMLVSLMVLLYKANGNKDEYLPWKT</sequence>